<name>A0ABV7KMH6_PLAOK</name>
<reference evidence="2" key="1">
    <citation type="journal article" date="2019" name="Int. J. Syst. Evol. Microbiol.">
        <title>The Global Catalogue of Microorganisms (GCM) 10K type strain sequencing project: providing services to taxonomists for standard genome sequencing and annotation.</title>
        <authorList>
            <consortium name="The Broad Institute Genomics Platform"/>
            <consortium name="The Broad Institute Genome Sequencing Center for Infectious Disease"/>
            <person name="Wu L."/>
            <person name="Ma J."/>
        </authorList>
    </citation>
    <scope>NUCLEOTIDE SEQUENCE [LARGE SCALE GENOMIC DNA]</scope>
    <source>
        <strain evidence="2">CCM 320</strain>
    </source>
</reference>
<keyword evidence="2" id="KW-1185">Reference proteome</keyword>
<protein>
    <submittedName>
        <fullName evidence="1">Uncharacterized protein</fullName>
    </submittedName>
</protein>
<evidence type="ECO:0000313" key="1">
    <source>
        <dbReference type="EMBL" id="MFC3210662.1"/>
    </source>
</evidence>
<dbReference type="RefSeq" id="WP_117314253.1">
    <property type="nucleotide sequence ID" value="NZ_JBHRUJ010000010.1"/>
</dbReference>
<dbReference type="Proteomes" id="UP001595625">
    <property type="component" value="Unassembled WGS sequence"/>
</dbReference>
<evidence type="ECO:0000313" key="2">
    <source>
        <dbReference type="Proteomes" id="UP001595625"/>
    </source>
</evidence>
<gene>
    <name evidence="1" type="ORF">ACFOEJ_06245</name>
</gene>
<organism evidence="1 2">
    <name type="scientific">Planomicrobium okeanokoites</name>
    <name type="common">Planococcus okeanokoites</name>
    <name type="synonym">Flavobacterium okeanokoites</name>
    <dbReference type="NCBI Taxonomy" id="244"/>
    <lineage>
        <taxon>Bacteria</taxon>
        <taxon>Bacillati</taxon>
        <taxon>Bacillota</taxon>
        <taxon>Bacilli</taxon>
        <taxon>Bacillales</taxon>
        <taxon>Caryophanaceae</taxon>
        <taxon>Planomicrobium</taxon>
    </lineage>
</organism>
<proteinExistence type="predicted"/>
<comment type="caution">
    <text evidence="1">The sequence shown here is derived from an EMBL/GenBank/DDBJ whole genome shotgun (WGS) entry which is preliminary data.</text>
</comment>
<sequence length="137" mass="16019">MLIPDKNIVVEAINEKYKCVLSNVIRKKIMYEGVSGGKKLMLCTPESKLHPQGHGWFDLTIKQVELLDNADIAILAVRLQGYGIYYIDFKQLRRLVTSEMKLKYSSDEKWRFYIWKNYIKVRGNDTRFDVEPEIVSA</sequence>
<accession>A0ABV7KMH6</accession>
<dbReference type="EMBL" id="JBHRUJ010000010">
    <property type="protein sequence ID" value="MFC3210662.1"/>
    <property type="molecule type" value="Genomic_DNA"/>
</dbReference>